<dbReference type="Gene3D" id="3.90.226.10">
    <property type="entry name" value="2-enoyl-CoA Hydratase, Chain A, domain 1"/>
    <property type="match status" value="1"/>
</dbReference>
<dbReference type="InterPro" id="IPR029045">
    <property type="entry name" value="ClpP/crotonase-like_dom_sf"/>
</dbReference>
<keyword evidence="2" id="KW-1185">Reference proteome</keyword>
<dbReference type="CDD" id="cd06558">
    <property type="entry name" value="crotonase-like"/>
    <property type="match status" value="1"/>
</dbReference>
<sequence>MPDGIRLKVRAGAAEIMIDRPAAGNTLDSRALAALARALLHVEQAADVHCAVLRSGVEGVFCSGGNYADADRPGRASAEYAPSLAACFEAWAGRTFPVIAVVDGAARAFGAALALTSDLVVATPRASFGLPELSRGVVPSYAIALLRTRHSSQFVRELVFTTEPITARSDLATVSNDPEQVVRAHVERFASIGADAVRAAQRLLNAIDPAVDLPTAQQLAADGVAEQLRRYDEGQADQSYLGL</sequence>
<comment type="caution">
    <text evidence="1">The sequence shown here is derived from an EMBL/GenBank/DDBJ whole genome shotgun (WGS) entry which is preliminary data.</text>
</comment>
<dbReference type="PANTHER" id="PTHR43459">
    <property type="entry name" value="ENOYL-COA HYDRATASE"/>
    <property type="match status" value="1"/>
</dbReference>
<dbReference type="SUPFAM" id="SSF52096">
    <property type="entry name" value="ClpP/crotonase"/>
    <property type="match status" value="1"/>
</dbReference>
<evidence type="ECO:0000313" key="2">
    <source>
        <dbReference type="Proteomes" id="UP001500280"/>
    </source>
</evidence>
<dbReference type="Proteomes" id="UP001500280">
    <property type="component" value="Unassembled WGS sequence"/>
</dbReference>
<dbReference type="EMBL" id="BAAANF010000006">
    <property type="protein sequence ID" value="GAA1676518.1"/>
    <property type="molecule type" value="Genomic_DNA"/>
</dbReference>
<accession>A0ABN2GTH2</accession>
<gene>
    <name evidence="1" type="ORF">GCM10009745_19700</name>
</gene>
<dbReference type="Pfam" id="PF00378">
    <property type="entry name" value="ECH_1"/>
    <property type="match status" value="1"/>
</dbReference>
<dbReference type="InterPro" id="IPR001753">
    <property type="entry name" value="Enoyl-CoA_hydra/iso"/>
</dbReference>
<name>A0ABN2GTH2_9ACTN</name>
<proteinExistence type="predicted"/>
<protein>
    <recommendedName>
        <fullName evidence="3">Enoyl-CoA hydratase/isomerase family protein</fullName>
    </recommendedName>
</protein>
<organism evidence="1 2">
    <name type="scientific">Kribbella yunnanensis</name>
    <dbReference type="NCBI Taxonomy" id="190194"/>
    <lineage>
        <taxon>Bacteria</taxon>
        <taxon>Bacillati</taxon>
        <taxon>Actinomycetota</taxon>
        <taxon>Actinomycetes</taxon>
        <taxon>Propionibacteriales</taxon>
        <taxon>Kribbellaceae</taxon>
        <taxon>Kribbella</taxon>
    </lineage>
</organism>
<dbReference type="RefSeq" id="WP_344148486.1">
    <property type="nucleotide sequence ID" value="NZ_BAAANF010000006.1"/>
</dbReference>
<dbReference type="PANTHER" id="PTHR43459:SF1">
    <property type="entry name" value="EG:BACN32G11.4 PROTEIN"/>
    <property type="match status" value="1"/>
</dbReference>
<evidence type="ECO:0000313" key="1">
    <source>
        <dbReference type="EMBL" id="GAA1676518.1"/>
    </source>
</evidence>
<evidence type="ECO:0008006" key="3">
    <source>
        <dbReference type="Google" id="ProtNLM"/>
    </source>
</evidence>
<reference evidence="1 2" key="1">
    <citation type="journal article" date="2019" name="Int. J. Syst. Evol. Microbiol.">
        <title>The Global Catalogue of Microorganisms (GCM) 10K type strain sequencing project: providing services to taxonomists for standard genome sequencing and annotation.</title>
        <authorList>
            <consortium name="The Broad Institute Genomics Platform"/>
            <consortium name="The Broad Institute Genome Sequencing Center for Infectious Disease"/>
            <person name="Wu L."/>
            <person name="Ma J."/>
        </authorList>
    </citation>
    <scope>NUCLEOTIDE SEQUENCE [LARGE SCALE GENOMIC DNA]</scope>
    <source>
        <strain evidence="1 2">JCM 14307</strain>
    </source>
</reference>